<dbReference type="Pfam" id="PF06438">
    <property type="entry name" value="HasA"/>
    <property type="match status" value="1"/>
</dbReference>
<proteinExistence type="predicted"/>
<protein>
    <submittedName>
        <fullName evidence="1">Preprotein translocase subunit SecG</fullName>
    </submittedName>
</protein>
<dbReference type="InterPro" id="IPR036912">
    <property type="entry name" value="HasA_haem-bd_sf"/>
</dbReference>
<sequence length="231" mass="25084">MAVEIWYQAQIGDETISSYTHKWVAGFGNMMSSDSDNEYMFQTGAYASGSGNLYGFSRINSQQDSIAISVGYRAIIKEVNSDLLGYKVIPGITGSIEFGERIIPLADVDLLDECQGGDEIYFQVDNVQLEISGLETADDTESSLSILFHLSHYRNCSDCPDGRNLAIYGLLSGNAGPILAKFESQGIDIDTPLKDMITAKQFYVTNGDVMSEPIVIETVGVIEGSEILSAA</sequence>
<gene>
    <name evidence="1" type="ORF">LC20_05126</name>
</gene>
<dbReference type="EMBL" id="CP007448">
    <property type="protein sequence ID" value="AHM76377.1"/>
    <property type="molecule type" value="Genomic_DNA"/>
</dbReference>
<dbReference type="KEGG" id="yel:LC20_05126"/>
<accession>A0A7U4GIV4</accession>
<dbReference type="AlphaFoldDB" id="A0A7U4GIV4"/>
<dbReference type="InterPro" id="IPR010495">
    <property type="entry name" value="HasA_haem-bd"/>
</dbReference>
<evidence type="ECO:0000313" key="1">
    <source>
        <dbReference type="EMBL" id="AHM76377.1"/>
    </source>
</evidence>
<evidence type="ECO:0000313" key="2">
    <source>
        <dbReference type="Proteomes" id="UP000230961"/>
    </source>
</evidence>
<dbReference type="SUPFAM" id="SSF54621">
    <property type="entry name" value="Heme-binding protein A (HasA)"/>
    <property type="match status" value="1"/>
</dbReference>
<dbReference type="Gene3D" id="3.30.1500.10">
    <property type="entry name" value="Haem-binding HasA"/>
    <property type="match status" value="1"/>
</dbReference>
<reference evidence="1 2" key="1">
    <citation type="submission" date="2017-11" db="EMBL/GenBank/DDBJ databases">
        <title>The complete genome sequence and comparative genome analysis of Yersinia enterocolitica strain LC20.</title>
        <authorList>
            <person name="Shi G."/>
            <person name="Su M."/>
            <person name="Liang J."/>
            <person name="Gu W."/>
            <person name="Xiao Y."/>
            <person name="Zhang Z."/>
            <person name="Qiu H."/>
            <person name="Duan R."/>
            <person name="Zhang Z."/>
            <person name="Li Y."/>
            <person name="Zhang X."/>
            <person name="Ling Y."/>
            <person name="Song L."/>
            <person name="Chen M."/>
            <person name="Zhao Y."/>
            <person name="Wu J."/>
            <person name="Jing H."/>
            <person name="Xiao J."/>
            <person name="Wang X."/>
        </authorList>
    </citation>
    <scope>NUCLEOTIDE SEQUENCE [LARGE SCALE GENOMIC DNA]</scope>
    <source>
        <strain evidence="1 2">LC20</strain>
    </source>
</reference>
<organism evidence="1 2">
    <name type="scientific">Yersinia enterocolitica LC20</name>
    <dbReference type="NCBI Taxonomy" id="1443113"/>
    <lineage>
        <taxon>Bacteria</taxon>
        <taxon>Pseudomonadati</taxon>
        <taxon>Pseudomonadota</taxon>
        <taxon>Gammaproteobacteria</taxon>
        <taxon>Enterobacterales</taxon>
        <taxon>Yersiniaceae</taxon>
        <taxon>Yersinia</taxon>
    </lineage>
</organism>
<name>A0A7U4GIV4_YEREN</name>
<dbReference type="Proteomes" id="UP000230961">
    <property type="component" value="Chromosome"/>
</dbReference>